<accession>A0A367IKK2</accession>
<keyword evidence="4" id="KW-1185">Reference proteome</keyword>
<sequence>MIKNLFLLPSSLSKPIADTLTQPLSEQKPYIRKFDNDHWKGALIMPEIEKCDDESAIRRLINADIIIFEVHGGGFILGHSTMFMDSFISWIDLFKEKHDLNVCVMSIDYRLAPTYKYPIASDDCIAAYNYLTQDLGVSPSKIVCSGDSAGGNLLLEVFIKTYAPGIMSDLDAPRTNFGLPLPAGVLFSSPFISGETKSESWEKYGNVDVATPSAIHNIARDYYGQPIFDLESLPISLFPRLSKAFDRFLPKKTMVVYGDAECLRDSIVDIFEKMKQDGTVDVTFVVENLAHDWLMFQEIV</sequence>
<dbReference type="OrthoDB" id="408631at2759"/>
<organism evidence="3 4">
    <name type="scientific">Rhizopus stolonifer</name>
    <name type="common">Rhizopus nigricans</name>
    <dbReference type="NCBI Taxonomy" id="4846"/>
    <lineage>
        <taxon>Eukaryota</taxon>
        <taxon>Fungi</taxon>
        <taxon>Fungi incertae sedis</taxon>
        <taxon>Mucoromycota</taxon>
        <taxon>Mucoromycotina</taxon>
        <taxon>Mucoromycetes</taxon>
        <taxon>Mucorales</taxon>
        <taxon>Mucorineae</taxon>
        <taxon>Rhizopodaceae</taxon>
        <taxon>Rhizopus</taxon>
    </lineage>
</organism>
<evidence type="ECO:0000259" key="2">
    <source>
        <dbReference type="Pfam" id="PF07859"/>
    </source>
</evidence>
<dbReference type="Gene3D" id="3.40.50.1820">
    <property type="entry name" value="alpha/beta hydrolase"/>
    <property type="match status" value="1"/>
</dbReference>
<evidence type="ECO:0000313" key="3">
    <source>
        <dbReference type="EMBL" id="RCH78205.1"/>
    </source>
</evidence>
<reference evidence="3 4" key="1">
    <citation type="journal article" date="2018" name="G3 (Bethesda)">
        <title>Phylogenetic and Phylogenomic Definition of Rhizopus Species.</title>
        <authorList>
            <person name="Gryganskyi A.P."/>
            <person name="Golan J."/>
            <person name="Dolatabadi S."/>
            <person name="Mondo S."/>
            <person name="Robb S."/>
            <person name="Idnurm A."/>
            <person name="Muszewska A."/>
            <person name="Steczkiewicz K."/>
            <person name="Masonjones S."/>
            <person name="Liao H.L."/>
            <person name="Gajdeczka M.T."/>
            <person name="Anike F."/>
            <person name="Vuek A."/>
            <person name="Anishchenko I.M."/>
            <person name="Voigt K."/>
            <person name="de Hoog G.S."/>
            <person name="Smith M.E."/>
            <person name="Heitman J."/>
            <person name="Vilgalys R."/>
            <person name="Stajich J.E."/>
        </authorList>
    </citation>
    <scope>NUCLEOTIDE SEQUENCE [LARGE SCALE GENOMIC DNA]</scope>
    <source>
        <strain evidence="3 4">LSU 92-RS-03</strain>
    </source>
</reference>
<feature type="non-terminal residue" evidence="3">
    <location>
        <position position="300"/>
    </location>
</feature>
<dbReference type="PANTHER" id="PTHR48081:SF8">
    <property type="entry name" value="ALPHA_BETA HYDROLASE FOLD-3 DOMAIN-CONTAINING PROTEIN-RELATED"/>
    <property type="match status" value="1"/>
</dbReference>
<dbReference type="InterPro" id="IPR050300">
    <property type="entry name" value="GDXG_lipolytic_enzyme"/>
</dbReference>
<feature type="domain" description="Alpha/beta hydrolase fold-3" evidence="2">
    <location>
        <begin position="68"/>
        <end position="294"/>
    </location>
</feature>
<dbReference type="STRING" id="4846.A0A367IKK2"/>
<gene>
    <name evidence="3" type="ORF">CU098_004828</name>
</gene>
<proteinExistence type="predicted"/>
<evidence type="ECO:0000313" key="4">
    <source>
        <dbReference type="Proteomes" id="UP000253551"/>
    </source>
</evidence>
<dbReference type="GO" id="GO:0016787">
    <property type="term" value="F:hydrolase activity"/>
    <property type="evidence" value="ECO:0007669"/>
    <property type="project" value="UniProtKB-KW"/>
</dbReference>
<dbReference type="Pfam" id="PF07859">
    <property type="entry name" value="Abhydrolase_3"/>
    <property type="match status" value="1"/>
</dbReference>
<comment type="caution">
    <text evidence="3">The sequence shown here is derived from an EMBL/GenBank/DDBJ whole genome shotgun (WGS) entry which is preliminary data.</text>
</comment>
<dbReference type="Proteomes" id="UP000253551">
    <property type="component" value="Unassembled WGS sequence"/>
</dbReference>
<protein>
    <recommendedName>
        <fullName evidence="2">Alpha/beta hydrolase fold-3 domain-containing protein</fullName>
    </recommendedName>
</protein>
<dbReference type="EMBL" id="PJQM01007424">
    <property type="protein sequence ID" value="RCH78205.1"/>
    <property type="molecule type" value="Genomic_DNA"/>
</dbReference>
<dbReference type="InterPro" id="IPR013094">
    <property type="entry name" value="AB_hydrolase_3"/>
</dbReference>
<dbReference type="PANTHER" id="PTHR48081">
    <property type="entry name" value="AB HYDROLASE SUPERFAMILY PROTEIN C4A8.06C"/>
    <property type="match status" value="1"/>
</dbReference>
<name>A0A367IKK2_RHIST</name>
<dbReference type="InterPro" id="IPR029058">
    <property type="entry name" value="AB_hydrolase_fold"/>
</dbReference>
<dbReference type="AlphaFoldDB" id="A0A367IKK2"/>
<evidence type="ECO:0000256" key="1">
    <source>
        <dbReference type="ARBA" id="ARBA00022801"/>
    </source>
</evidence>
<dbReference type="SUPFAM" id="SSF53474">
    <property type="entry name" value="alpha/beta-Hydrolases"/>
    <property type="match status" value="1"/>
</dbReference>
<keyword evidence="1" id="KW-0378">Hydrolase</keyword>